<reference evidence="1 2" key="1">
    <citation type="submission" date="2020-08" db="EMBL/GenBank/DDBJ databases">
        <title>Sequencing the genomes of 1000 actinobacteria strains.</title>
        <authorList>
            <person name="Klenk H.-P."/>
        </authorList>
    </citation>
    <scope>NUCLEOTIDE SEQUENCE [LARGE SCALE GENOMIC DNA]</scope>
    <source>
        <strain evidence="1 2">DSM 43851</strain>
    </source>
</reference>
<evidence type="ECO:0000313" key="2">
    <source>
        <dbReference type="Proteomes" id="UP000585638"/>
    </source>
</evidence>
<dbReference type="InterPro" id="IPR015018">
    <property type="entry name" value="DUF1905"/>
</dbReference>
<protein>
    <recommendedName>
        <fullName evidence="3">DUF1905 domain-containing protein</fullName>
    </recommendedName>
</protein>
<dbReference type="SUPFAM" id="SSF141694">
    <property type="entry name" value="AF2212/PG0164-like"/>
    <property type="match status" value="1"/>
</dbReference>
<gene>
    <name evidence="1" type="ORF">BJ998_000963</name>
</gene>
<name>A0A7W9KC20_9PSEU</name>
<comment type="caution">
    <text evidence="1">The sequence shown here is derived from an EMBL/GenBank/DDBJ whole genome shotgun (WGS) entry which is preliminary data.</text>
</comment>
<keyword evidence="2" id="KW-1185">Reference proteome</keyword>
<dbReference type="EMBL" id="JACHIR010000001">
    <property type="protein sequence ID" value="MBB5889767.1"/>
    <property type="molecule type" value="Genomic_DNA"/>
</dbReference>
<dbReference type="Pfam" id="PF08922">
    <property type="entry name" value="DUF1905"/>
    <property type="match status" value="1"/>
</dbReference>
<dbReference type="Gene3D" id="2.40.30.100">
    <property type="entry name" value="AF2212/PG0164-like"/>
    <property type="match status" value="1"/>
</dbReference>
<dbReference type="InterPro" id="IPR037079">
    <property type="entry name" value="AF2212/PG0164-like_sf"/>
</dbReference>
<proteinExistence type="predicted"/>
<dbReference type="AlphaFoldDB" id="A0A7W9KC20"/>
<dbReference type="Proteomes" id="UP000585638">
    <property type="component" value="Unassembled WGS sequence"/>
</dbReference>
<organism evidence="1 2">
    <name type="scientific">Kutzneria kofuensis</name>
    <dbReference type="NCBI Taxonomy" id="103725"/>
    <lineage>
        <taxon>Bacteria</taxon>
        <taxon>Bacillati</taxon>
        <taxon>Actinomycetota</taxon>
        <taxon>Actinomycetes</taxon>
        <taxon>Pseudonocardiales</taxon>
        <taxon>Pseudonocardiaceae</taxon>
        <taxon>Kutzneria</taxon>
    </lineage>
</organism>
<evidence type="ECO:0000313" key="1">
    <source>
        <dbReference type="EMBL" id="MBB5889767.1"/>
    </source>
</evidence>
<accession>A0A7W9KC20</accession>
<sequence length="99" mass="11283">MMEFSFSGEIWYWRGPSPFYFVTMPEDQCRELHEVSAAVSYGWGCVPVTVTLGDTTWRTSMFPKDGRYIVPLKAKVRRAEDVDEGMVVDLQLEVDAVPA</sequence>
<evidence type="ECO:0008006" key="3">
    <source>
        <dbReference type="Google" id="ProtNLM"/>
    </source>
</evidence>